<dbReference type="EMBL" id="BQKE01000001">
    <property type="protein sequence ID" value="GJM61908.1"/>
    <property type="molecule type" value="Genomic_DNA"/>
</dbReference>
<protein>
    <recommendedName>
        <fullName evidence="3">DUF3108 domain-containing protein</fullName>
    </recommendedName>
</protein>
<dbReference type="InterPro" id="IPR021457">
    <property type="entry name" value="DUF3108"/>
</dbReference>
<evidence type="ECO:0008006" key="3">
    <source>
        <dbReference type="Google" id="ProtNLM"/>
    </source>
</evidence>
<keyword evidence="2" id="KW-1185">Reference proteome</keyword>
<gene>
    <name evidence="1" type="ORF">PEDI_24600</name>
</gene>
<dbReference type="Proteomes" id="UP001310022">
    <property type="component" value="Unassembled WGS sequence"/>
</dbReference>
<proteinExistence type="predicted"/>
<evidence type="ECO:0000313" key="1">
    <source>
        <dbReference type="EMBL" id="GJM61908.1"/>
    </source>
</evidence>
<comment type="caution">
    <text evidence="1">The sequence shown here is derived from an EMBL/GenBank/DDBJ whole genome shotgun (WGS) entry which is preliminary data.</text>
</comment>
<sequence>MMPVFWTLILLILPFNHPDSTSRVKDGSSLPLSEVVAYDLGERITYRVHYGFINAGEAVMRVDNQVDYVNGRPCYKMEVTGRTVGFWRKVVRIEDKWGSFVDTATFAPQRFYMDIQEANHRHKEVLKFHHEMDSVTLEKLDKHTGVLKGQENYFIPNAVHDIISGFYYLRNIDFSQVPEGTIMEFNGFFDKKNYRMRIRFDGRTTVKTDMGKKKALILVPVMPDNETFEKDSPITAYLSDDEHKIPIKVKARLVVGSAEVTIKKYYPGRNKVFAKP</sequence>
<name>A0AAN4VZP8_9BACT</name>
<dbReference type="AlphaFoldDB" id="A0AAN4VZP8"/>
<reference evidence="1 2" key="1">
    <citation type="submission" date="2021-12" db="EMBL/GenBank/DDBJ databases">
        <title>Genome sequencing of bacteria with rrn-lacking chromosome and rrn-plasmid.</title>
        <authorList>
            <person name="Anda M."/>
            <person name="Iwasaki W."/>
        </authorList>
    </citation>
    <scope>NUCLEOTIDE SEQUENCE [LARGE SCALE GENOMIC DNA]</scope>
    <source>
        <strain evidence="1 2">NBRC 15940</strain>
    </source>
</reference>
<evidence type="ECO:0000313" key="2">
    <source>
        <dbReference type="Proteomes" id="UP001310022"/>
    </source>
</evidence>
<dbReference type="RefSeq" id="WP_338237342.1">
    <property type="nucleotide sequence ID" value="NZ_BQKE01000001.1"/>
</dbReference>
<organism evidence="1 2">
    <name type="scientific">Persicobacter diffluens</name>
    <dbReference type="NCBI Taxonomy" id="981"/>
    <lineage>
        <taxon>Bacteria</taxon>
        <taxon>Pseudomonadati</taxon>
        <taxon>Bacteroidota</taxon>
        <taxon>Cytophagia</taxon>
        <taxon>Cytophagales</taxon>
        <taxon>Persicobacteraceae</taxon>
        <taxon>Persicobacter</taxon>
    </lineage>
</organism>
<accession>A0AAN4VZP8</accession>
<dbReference type="Pfam" id="PF11306">
    <property type="entry name" value="DUF3108"/>
    <property type="match status" value="1"/>
</dbReference>